<dbReference type="RefSeq" id="WP_130432465.1">
    <property type="nucleotide sequence ID" value="NZ_SGXF01000001.1"/>
</dbReference>
<name>A0A4Q7PN94_9FIRM</name>
<dbReference type="EMBL" id="SGXF01000001">
    <property type="protein sequence ID" value="RZT02253.1"/>
    <property type="molecule type" value="Genomic_DNA"/>
</dbReference>
<dbReference type="Pfam" id="PF19538">
    <property type="entry name" value="DUF6062"/>
    <property type="match status" value="1"/>
</dbReference>
<protein>
    <recommendedName>
        <fullName evidence="3">ABC transporter substrate-binding protein</fullName>
    </recommendedName>
</protein>
<dbReference type="OrthoDB" id="9810814at2"/>
<keyword evidence="2" id="KW-1185">Reference proteome</keyword>
<reference evidence="1 2" key="1">
    <citation type="submission" date="2019-02" db="EMBL/GenBank/DDBJ databases">
        <title>Genomic Encyclopedia of Type Strains, Phase IV (KMG-IV): sequencing the most valuable type-strain genomes for metagenomic binning, comparative biology and taxonomic classification.</title>
        <authorList>
            <person name="Goeker M."/>
        </authorList>
    </citation>
    <scope>NUCLEOTIDE SEQUENCE [LARGE SCALE GENOMIC DNA]</scope>
    <source>
        <strain evidence="1 2">DSM 29486</strain>
    </source>
</reference>
<dbReference type="Proteomes" id="UP000292927">
    <property type="component" value="Unassembled WGS sequence"/>
</dbReference>
<dbReference type="AlphaFoldDB" id="A0A4Q7PN94"/>
<evidence type="ECO:0000313" key="2">
    <source>
        <dbReference type="Proteomes" id="UP000292927"/>
    </source>
</evidence>
<organism evidence="1 2">
    <name type="scientific">Cuneatibacter caecimuris</name>
    <dbReference type="NCBI Taxonomy" id="1796618"/>
    <lineage>
        <taxon>Bacteria</taxon>
        <taxon>Bacillati</taxon>
        <taxon>Bacillota</taxon>
        <taxon>Clostridia</taxon>
        <taxon>Lachnospirales</taxon>
        <taxon>Lachnospiraceae</taxon>
        <taxon>Cuneatibacter</taxon>
    </lineage>
</organism>
<gene>
    <name evidence="1" type="ORF">EV209_0363</name>
</gene>
<evidence type="ECO:0000313" key="1">
    <source>
        <dbReference type="EMBL" id="RZT02253.1"/>
    </source>
</evidence>
<evidence type="ECO:0008006" key="3">
    <source>
        <dbReference type="Google" id="ProtNLM"/>
    </source>
</evidence>
<accession>A0A4Q7PN94</accession>
<proteinExistence type="predicted"/>
<comment type="caution">
    <text evidence="1">The sequence shown here is derived from an EMBL/GenBank/DDBJ whole genome shotgun (WGS) entry which is preliminary data.</text>
</comment>
<sequence>MKEKLYTIPVNDAFDTDCECPVCAMRQVLENNAVEYTLGPSYMEDDVRMETDRVGFCREHMRMLNLQKNRLGLALIMKTHIDRTNREIRKLAETPSKAAKMFKKGQPGPVAEYIDTLNHSCFICDRIENTFYRYIPTIVFLWKTEPEFRKKYQECKGFCTEHYGLLVKEAPRHLKENELTEFMEETTRLYLDNMQRLADDLEWFADKFDYRHQNDPWKNSKDAIPRGIVKTNGILEEVREKENN</sequence>
<dbReference type="InterPro" id="IPR045706">
    <property type="entry name" value="DUF6062"/>
</dbReference>